<name>A0AAI9E7X4_9PEZI</name>
<protein>
    <submittedName>
        <fullName evidence="2">Stress-induced-phospho 1</fullName>
    </submittedName>
</protein>
<proteinExistence type="predicted"/>
<dbReference type="Gene3D" id="3.80.10.10">
    <property type="entry name" value="Ribonuclease Inhibitor"/>
    <property type="match status" value="2"/>
</dbReference>
<dbReference type="SUPFAM" id="SSF81383">
    <property type="entry name" value="F-box domain"/>
    <property type="match status" value="1"/>
</dbReference>
<reference evidence="2" key="1">
    <citation type="submission" date="2023-11" db="EMBL/GenBank/DDBJ databases">
        <authorList>
            <person name="Alioto T."/>
            <person name="Alioto T."/>
            <person name="Gomez Garrido J."/>
        </authorList>
    </citation>
    <scope>NUCLEOTIDE SEQUENCE</scope>
</reference>
<dbReference type="Pfam" id="PF12937">
    <property type="entry name" value="F-box-like"/>
    <property type="match status" value="1"/>
</dbReference>
<evidence type="ECO:0000313" key="2">
    <source>
        <dbReference type="EMBL" id="CAK3844359.1"/>
    </source>
</evidence>
<dbReference type="SUPFAM" id="SSF52047">
    <property type="entry name" value="RNI-like"/>
    <property type="match status" value="1"/>
</dbReference>
<dbReference type="PROSITE" id="PS50181">
    <property type="entry name" value="FBOX"/>
    <property type="match status" value="1"/>
</dbReference>
<dbReference type="Proteomes" id="UP001296104">
    <property type="component" value="Unassembled WGS sequence"/>
</dbReference>
<dbReference type="PANTHER" id="PTHR38926:SF5">
    <property type="entry name" value="F-BOX AND LEUCINE-RICH REPEAT PROTEIN 6"/>
    <property type="match status" value="1"/>
</dbReference>
<dbReference type="SMART" id="SM00028">
    <property type="entry name" value="TPR"/>
    <property type="match status" value="3"/>
</dbReference>
<organism evidence="2 3">
    <name type="scientific">Lecanosticta acicola</name>
    <dbReference type="NCBI Taxonomy" id="111012"/>
    <lineage>
        <taxon>Eukaryota</taxon>
        <taxon>Fungi</taxon>
        <taxon>Dikarya</taxon>
        <taxon>Ascomycota</taxon>
        <taxon>Pezizomycotina</taxon>
        <taxon>Dothideomycetes</taxon>
        <taxon>Dothideomycetidae</taxon>
        <taxon>Mycosphaerellales</taxon>
        <taxon>Mycosphaerellaceae</taxon>
        <taxon>Lecanosticta</taxon>
    </lineage>
</organism>
<comment type="caution">
    <text evidence="2">The sequence shown here is derived from an EMBL/GenBank/DDBJ whole genome shotgun (WGS) entry which is preliminary data.</text>
</comment>
<dbReference type="InterPro" id="IPR001810">
    <property type="entry name" value="F-box_dom"/>
</dbReference>
<dbReference type="EMBL" id="CAVMBE010000006">
    <property type="protein sequence ID" value="CAK3844359.1"/>
    <property type="molecule type" value="Genomic_DNA"/>
</dbReference>
<dbReference type="SMART" id="SM00256">
    <property type="entry name" value="FBOX"/>
    <property type="match status" value="1"/>
</dbReference>
<dbReference type="PANTHER" id="PTHR38926">
    <property type="entry name" value="F-BOX DOMAIN CONTAINING PROTEIN, EXPRESSED"/>
    <property type="match status" value="1"/>
</dbReference>
<dbReference type="AlphaFoldDB" id="A0AAI9E7X4"/>
<accession>A0AAI9E7X4</accession>
<dbReference type="InterPro" id="IPR032675">
    <property type="entry name" value="LRR_dom_sf"/>
</dbReference>
<feature type="domain" description="F-box" evidence="1">
    <location>
        <begin position="128"/>
        <end position="175"/>
    </location>
</feature>
<gene>
    <name evidence="2" type="ORF">LECACI_7A001551</name>
</gene>
<dbReference type="InterPro" id="IPR019734">
    <property type="entry name" value="TPR_rpt"/>
</dbReference>
<dbReference type="InterPro" id="IPR011990">
    <property type="entry name" value="TPR-like_helical_dom_sf"/>
</dbReference>
<evidence type="ECO:0000313" key="3">
    <source>
        <dbReference type="Proteomes" id="UP001296104"/>
    </source>
</evidence>
<dbReference type="InterPro" id="IPR036047">
    <property type="entry name" value="F-box-like_dom_sf"/>
</dbReference>
<dbReference type="Gene3D" id="1.20.1280.50">
    <property type="match status" value="1"/>
</dbReference>
<evidence type="ECO:0000259" key="1">
    <source>
        <dbReference type="PROSITE" id="PS50181"/>
    </source>
</evidence>
<keyword evidence="3" id="KW-1185">Reference proteome</keyword>
<dbReference type="Gene3D" id="1.25.40.10">
    <property type="entry name" value="Tetratricopeptide repeat domain"/>
    <property type="match status" value="1"/>
</dbReference>
<sequence length="561" mass="62982">MSSTDLQRQGRDCYKRQEYDKALQLFNRAVGRGDPTPQLLDNLAATHDKLNDLPSALKAAKKAIQAGREDATGYLRAGIILKKMEKPSVALEIYAHALKSIKHVGQGFEQLKKVHDELQQQIAPNNSVDPLTVLPRELANTVLEYLSFRQRIAICRVSKGWRHFIRSEPSLWSHLDLSAAKSKVGTKFVSTVMNTARGKLKVATLNRLYDFDKVLAAVVPRIESLTLTGTGLQGENLVRALRKTSSLRELRILQGTDISPHTLRELIPLQPNLEVLHCTTLKHVSFDDTWNLELPNLLSLNLTAKTMLGLEVCFQKLSGHASKLEDLTFWEQDGGNAFTRNVDVDLRSFPNLKRLLLRSPLRDVDQIQLPPNLTSLTLQRSRLGSTSGLHFITNTAPNVLNEFFIFNLPALEELSLHMPGLLLSDITQQWSVTKRPNHEAPKLSKLKSLSMYQPQCGTLSVPPRLAELDRLSLLDCYSLNDEYVETILHEFKNLRYLDVSGSSITGVGVRDIVKAGHIQELVVCDCQKLGRDAVDWARSQGLKVEYRINNIDSGKRLKFPA</sequence>
<dbReference type="SUPFAM" id="SSF48452">
    <property type="entry name" value="TPR-like"/>
    <property type="match status" value="1"/>
</dbReference>